<dbReference type="GO" id="GO:0015074">
    <property type="term" value="P:DNA integration"/>
    <property type="evidence" value="ECO:0007669"/>
    <property type="project" value="InterPro"/>
</dbReference>
<reference evidence="3 4" key="1">
    <citation type="submission" date="2018-07" db="EMBL/GenBank/DDBJ databases">
        <title>Leeuwenhoekiella genomics.</title>
        <authorList>
            <person name="Tahon G."/>
            <person name="Willems A."/>
        </authorList>
    </citation>
    <scope>NUCLEOTIDE SEQUENCE [LARGE SCALE GENOMIC DNA]</scope>
    <source>
        <strain evidence="3 4">R-50232</strain>
    </source>
</reference>
<accession>A0A4Q0NQE7</accession>
<dbReference type="Gene3D" id="1.10.443.10">
    <property type="entry name" value="Intergrase catalytic core"/>
    <property type="match status" value="1"/>
</dbReference>
<dbReference type="EMBL" id="QOVI01000010">
    <property type="protein sequence ID" value="RXG11562.1"/>
    <property type="molecule type" value="Genomic_DNA"/>
</dbReference>
<dbReference type="PANTHER" id="PTHR30349">
    <property type="entry name" value="PHAGE INTEGRASE-RELATED"/>
    <property type="match status" value="1"/>
</dbReference>
<dbReference type="InterPro" id="IPR050090">
    <property type="entry name" value="Tyrosine_recombinase_XerCD"/>
</dbReference>
<keyword evidence="4" id="KW-1185">Reference proteome</keyword>
<dbReference type="InterPro" id="IPR011010">
    <property type="entry name" value="DNA_brk_join_enz"/>
</dbReference>
<dbReference type="GO" id="GO:0003677">
    <property type="term" value="F:DNA binding"/>
    <property type="evidence" value="ECO:0007669"/>
    <property type="project" value="InterPro"/>
</dbReference>
<sequence>MKHLERLKKFTTLALKHRWIKSNPFALYQLKYEDFDCPFLEENELKTISSIVLVDESLSIVRDVFVFSCYTGLCYIEVKNLKNGDVVNGIDKEEWIMVRRQKSKTPVKLPLLEQAKQILEKYEEVSHNLKSNKLLPVFSDQKINKYLKEIAKLCKINKNLTFHVARHTFATTVTLLNDVPIETVSKMLGHTKLSTTQKYARVVEQKISRDMCNLKSKLKKTKSKSTSGEISNGNGHLRIV</sequence>
<proteinExistence type="predicted"/>
<feature type="domain" description="Tyr recombinase" evidence="2">
    <location>
        <begin position="35"/>
        <end position="212"/>
    </location>
</feature>
<name>A0A4Q0NQE7_9FLAO</name>
<evidence type="ECO:0000313" key="3">
    <source>
        <dbReference type="EMBL" id="RXG11562.1"/>
    </source>
</evidence>
<evidence type="ECO:0000313" key="4">
    <source>
        <dbReference type="Proteomes" id="UP000289821"/>
    </source>
</evidence>
<dbReference type="CDD" id="cd01185">
    <property type="entry name" value="INTN1_C_like"/>
    <property type="match status" value="1"/>
</dbReference>
<dbReference type="SUPFAM" id="SSF56349">
    <property type="entry name" value="DNA breaking-rejoining enzymes"/>
    <property type="match status" value="1"/>
</dbReference>
<dbReference type="AlphaFoldDB" id="A0A4Q0NQE7"/>
<organism evidence="3 4">
    <name type="scientific">Leeuwenhoekiella aestuarii</name>
    <dbReference type="NCBI Taxonomy" id="2249426"/>
    <lineage>
        <taxon>Bacteria</taxon>
        <taxon>Pseudomonadati</taxon>
        <taxon>Bacteroidota</taxon>
        <taxon>Flavobacteriia</taxon>
        <taxon>Flavobacteriales</taxon>
        <taxon>Flavobacteriaceae</taxon>
        <taxon>Leeuwenhoekiella</taxon>
    </lineage>
</organism>
<protein>
    <submittedName>
        <fullName evidence="3">Site-specific recombinase XerD</fullName>
    </submittedName>
</protein>
<comment type="caution">
    <text evidence="3">The sequence shown here is derived from an EMBL/GenBank/DDBJ whole genome shotgun (WGS) entry which is preliminary data.</text>
</comment>
<dbReference type="PROSITE" id="PS51898">
    <property type="entry name" value="TYR_RECOMBINASE"/>
    <property type="match status" value="1"/>
</dbReference>
<dbReference type="InterPro" id="IPR013762">
    <property type="entry name" value="Integrase-like_cat_sf"/>
</dbReference>
<dbReference type="Pfam" id="PF00589">
    <property type="entry name" value="Phage_integrase"/>
    <property type="match status" value="1"/>
</dbReference>
<keyword evidence="1" id="KW-0233">DNA recombination</keyword>
<dbReference type="PANTHER" id="PTHR30349:SF64">
    <property type="entry name" value="PROPHAGE INTEGRASE INTD-RELATED"/>
    <property type="match status" value="1"/>
</dbReference>
<evidence type="ECO:0000256" key="1">
    <source>
        <dbReference type="ARBA" id="ARBA00023172"/>
    </source>
</evidence>
<evidence type="ECO:0000259" key="2">
    <source>
        <dbReference type="PROSITE" id="PS51898"/>
    </source>
</evidence>
<gene>
    <name evidence="3" type="ORF">DSM04_11054</name>
</gene>
<dbReference type="InterPro" id="IPR002104">
    <property type="entry name" value="Integrase_catalytic"/>
</dbReference>
<dbReference type="Proteomes" id="UP000289821">
    <property type="component" value="Unassembled WGS sequence"/>
</dbReference>
<dbReference type="GO" id="GO:0006310">
    <property type="term" value="P:DNA recombination"/>
    <property type="evidence" value="ECO:0007669"/>
    <property type="project" value="UniProtKB-KW"/>
</dbReference>